<dbReference type="EMBL" id="VWPJ01000016">
    <property type="protein sequence ID" value="KAA5604568.1"/>
    <property type="molecule type" value="Genomic_DNA"/>
</dbReference>
<name>A0A5M6IA60_9PROT</name>
<proteinExistence type="predicted"/>
<evidence type="ECO:0000256" key="1">
    <source>
        <dbReference type="SAM" id="MobiDB-lite"/>
    </source>
</evidence>
<protein>
    <recommendedName>
        <fullName evidence="4">Cell division protein FtsL</fullName>
    </recommendedName>
</protein>
<evidence type="ECO:0000313" key="3">
    <source>
        <dbReference type="Proteomes" id="UP000324065"/>
    </source>
</evidence>
<dbReference type="RefSeq" id="WP_150063306.1">
    <property type="nucleotide sequence ID" value="NZ_JACHII010000013.1"/>
</dbReference>
<organism evidence="2 3">
    <name type="scientific">Roseospira marina</name>
    <dbReference type="NCBI Taxonomy" id="140057"/>
    <lineage>
        <taxon>Bacteria</taxon>
        <taxon>Pseudomonadati</taxon>
        <taxon>Pseudomonadota</taxon>
        <taxon>Alphaproteobacteria</taxon>
        <taxon>Rhodospirillales</taxon>
        <taxon>Rhodospirillaceae</taxon>
        <taxon>Roseospira</taxon>
    </lineage>
</organism>
<evidence type="ECO:0008006" key="4">
    <source>
        <dbReference type="Google" id="ProtNLM"/>
    </source>
</evidence>
<accession>A0A5M6IA60</accession>
<evidence type="ECO:0000313" key="2">
    <source>
        <dbReference type="EMBL" id="KAA5604568.1"/>
    </source>
</evidence>
<gene>
    <name evidence="2" type="ORF">F1188_15245</name>
</gene>
<dbReference type="OrthoDB" id="7165680at2"/>
<keyword evidence="3" id="KW-1185">Reference proteome</keyword>
<sequence>MRLRGIAVVWGVLAVAAAAGLFRLKYEVIALEERLATLTHAIEADRRAIHVLRAEWSYFNDPDSLDKRVGAKLDLVPMDPAHIIALDALPFRPKPVGETAGGPARPPRVLNPGSAAPIPVPGQKPATLAEYTVMRTQP</sequence>
<comment type="caution">
    <text evidence="2">The sequence shown here is derived from an EMBL/GenBank/DDBJ whole genome shotgun (WGS) entry which is preliminary data.</text>
</comment>
<reference evidence="2 3" key="1">
    <citation type="submission" date="2019-09" db="EMBL/GenBank/DDBJ databases">
        <title>Genome sequence of Roseospira marina, one of the more divergent members of the non-sulfur purple photosynthetic bacterial family, the Rhodospirillaceae.</title>
        <authorList>
            <person name="Meyer T."/>
            <person name="Kyndt J."/>
        </authorList>
    </citation>
    <scope>NUCLEOTIDE SEQUENCE [LARGE SCALE GENOMIC DNA]</scope>
    <source>
        <strain evidence="2 3">DSM 15113</strain>
    </source>
</reference>
<feature type="region of interest" description="Disordered" evidence="1">
    <location>
        <begin position="95"/>
        <end position="123"/>
    </location>
</feature>
<dbReference type="Proteomes" id="UP000324065">
    <property type="component" value="Unassembled WGS sequence"/>
</dbReference>
<dbReference type="AlphaFoldDB" id="A0A5M6IA60"/>